<dbReference type="Proteomes" id="UP001231924">
    <property type="component" value="Unassembled WGS sequence"/>
</dbReference>
<keyword evidence="5" id="KW-0902">Two-component regulatory system</keyword>
<evidence type="ECO:0000313" key="8">
    <source>
        <dbReference type="EMBL" id="MDL5156628.1"/>
    </source>
</evidence>
<feature type="transmembrane region" description="Helical" evidence="6">
    <location>
        <begin position="191"/>
        <end position="219"/>
    </location>
</feature>
<dbReference type="Gene3D" id="3.30.565.10">
    <property type="entry name" value="Histidine kinase-like ATPase, C-terminal domain"/>
    <property type="match status" value="1"/>
</dbReference>
<organism evidence="8 9">
    <name type="scientific">Actinomycetospora termitidis</name>
    <dbReference type="NCBI Taxonomy" id="3053470"/>
    <lineage>
        <taxon>Bacteria</taxon>
        <taxon>Bacillati</taxon>
        <taxon>Actinomycetota</taxon>
        <taxon>Actinomycetes</taxon>
        <taxon>Pseudonocardiales</taxon>
        <taxon>Pseudonocardiaceae</taxon>
        <taxon>Actinomycetospora</taxon>
    </lineage>
</organism>
<dbReference type="EC" id="2.7.13.3" evidence="2"/>
<feature type="transmembrane region" description="Helical" evidence="6">
    <location>
        <begin position="7"/>
        <end position="31"/>
    </location>
</feature>
<evidence type="ECO:0000256" key="6">
    <source>
        <dbReference type="SAM" id="Phobius"/>
    </source>
</evidence>
<gene>
    <name evidence="8" type="ORF">QRT03_11710</name>
</gene>
<dbReference type="InterPro" id="IPR036890">
    <property type="entry name" value="HATPase_C_sf"/>
</dbReference>
<dbReference type="RefSeq" id="WP_286052941.1">
    <property type="nucleotide sequence ID" value="NZ_JASVWF010000002.1"/>
</dbReference>
<accession>A0ABT7MB29</accession>
<feature type="transmembrane region" description="Helical" evidence="6">
    <location>
        <begin position="134"/>
        <end position="154"/>
    </location>
</feature>
<keyword evidence="6" id="KW-1133">Transmembrane helix</keyword>
<protein>
    <recommendedName>
        <fullName evidence="2">histidine kinase</fullName>
        <ecNumber evidence="2">2.7.13.3</ecNumber>
    </recommendedName>
</protein>
<dbReference type="InterPro" id="IPR050482">
    <property type="entry name" value="Sensor_HK_TwoCompSys"/>
</dbReference>
<reference evidence="8 9" key="1">
    <citation type="submission" date="2023-06" db="EMBL/GenBank/DDBJ databases">
        <title>Actinomycetospora Odt1-22.</title>
        <authorList>
            <person name="Supong K."/>
        </authorList>
    </citation>
    <scope>NUCLEOTIDE SEQUENCE [LARGE SCALE GENOMIC DNA]</scope>
    <source>
        <strain evidence="8 9">Odt1-22</strain>
    </source>
</reference>
<proteinExistence type="predicted"/>
<dbReference type="SMART" id="SM00387">
    <property type="entry name" value="HATPase_c"/>
    <property type="match status" value="1"/>
</dbReference>
<evidence type="ECO:0000256" key="1">
    <source>
        <dbReference type="ARBA" id="ARBA00000085"/>
    </source>
</evidence>
<keyword evidence="4 8" id="KW-0418">Kinase</keyword>
<feature type="transmembrane region" description="Helical" evidence="6">
    <location>
        <begin position="71"/>
        <end position="89"/>
    </location>
</feature>
<dbReference type="InterPro" id="IPR003594">
    <property type="entry name" value="HATPase_dom"/>
</dbReference>
<evidence type="ECO:0000256" key="4">
    <source>
        <dbReference type="ARBA" id="ARBA00022777"/>
    </source>
</evidence>
<dbReference type="CDD" id="cd16917">
    <property type="entry name" value="HATPase_UhpB-NarQ-NarX-like"/>
    <property type="match status" value="1"/>
</dbReference>
<dbReference type="EMBL" id="JASVWF010000002">
    <property type="protein sequence ID" value="MDL5156628.1"/>
    <property type="molecule type" value="Genomic_DNA"/>
</dbReference>
<feature type="transmembrane region" description="Helical" evidence="6">
    <location>
        <begin position="109"/>
        <end position="127"/>
    </location>
</feature>
<dbReference type="GO" id="GO:0016301">
    <property type="term" value="F:kinase activity"/>
    <property type="evidence" value="ECO:0007669"/>
    <property type="project" value="UniProtKB-KW"/>
</dbReference>
<feature type="transmembrane region" description="Helical" evidence="6">
    <location>
        <begin position="160"/>
        <end position="179"/>
    </location>
</feature>
<feature type="transmembrane region" description="Helical" evidence="6">
    <location>
        <begin position="43"/>
        <end position="64"/>
    </location>
</feature>
<dbReference type="Pfam" id="PF02518">
    <property type="entry name" value="HATPase_c"/>
    <property type="match status" value="1"/>
</dbReference>
<evidence type="ECO:0000313" key="9">
    <source>
        <dbReference type="Proteomes" id="UP001231924"/>
    </source>
</evidence>
<keyword evidence="9" id="KW-1185">Reference proteome</keyword>
<dbReference type="PANTHER" id="PTHR24421">
    <property type="entry name" value="NITRATE/NITRITE SENSOR PROTEIN NARX-RELATED"/>
    <property type="match status" value="1"/>
</dbReference>
<dbReference type="SUPFAM" id="SSF55874">
    <property type="entry name" value="ATPase domain of HSP90 chaperone/DNA topoisomerase II/histidine kinase"/>
    <property type="match status" value="1"/>
</dbReference>
<keyword evidence="6" id="KW-0472">Membrane</keyword>
<sequence>MTGRAASIAFGIVFAVVTVMTLVWLTVGALVSTPLNESSGQAVVDYLASAVNLVVAVVLLRLGGSAWPTRLLALAMVGSAGAFNLQAHAATLAVRDATGLEIGELHQVLLHGIAGAAYAGALLLVTGIPSRRRVLVGVVGAALFVAGFGTALLPHTVSCVVFFGFGVPLLGVLAVGPAVRRGPTPEARARARLLTSVLVAALGAAVVLALLTGVLALFGRPGLTLDDPTARHGGLGADLPLALLFWFARITAAVLALAVLAADRARSAERGLHRVLGALLAVVAVGGLAVLASTLVGALLGPAAGWVAAAVVAAGVWLPVAGAADRLAERLLSGRRATPAGVLAQVSAFARDDTSIEGVPEALGRALGARAVRLTVHRDGMRDRVLTWRDVGAGEPAVEVAVRHGGAQIGTLAVDPEALAGSGDRQRLVAEVADGLGPVLAAHRAEIELERQLRAATAHAERIAASRRALVAEMDAERRGIERNLHDGAQLHLVSLRLTLGLAEHHAGAGRLDGTREQLTRLAEQLDTAEAVLAETVTGVSSATLAEQGLVATLRADLADAGDVTVLADGIRRHDEAVEAAAYFVCLEAVNNARKHAAGAPIRVRLGERDGVLHLEVADDGPGFVVSAGGPGRGMRNLSARLARVGGHVTVTSAPGEGTVVRGEIPLHEAAPVAPEPATGLTAFVRQAGAAAHDEQQARDARVAAGARALIEDVRSQRGRTAPPPAPRPPVAEDTRLLAVVPTLGAGPELPSTSVPAPLPPSGSGLFDATQALFRQAVEEVPVGHPAAETVQGLAARLAAPWRIGVTGPTAADARAVAGTLSGLVEKPCAVVDLAGRAALGPLAPAEIVDVLVLLAEDDEGTRVPDWLAAVPTVGARVVPPVSVSADDPLTGIVRVALPGAGATGGKNLGRLAGLVVAHGRPAAARRRALDALAAADELLARDPDRPWTRWLAGEVERVRAGGAQELAEAALAADLDAGRVALPVARREAAVRLLTGPEPRVRLGLEVGADAAEVARAAREQHAVWQRLAAHPGAARDVRAAAAVLAAACEALPTREPSGR</sequence>
<name>A0ABT7MB29_9PSEU</name>
<feature type="transmembrane region" description="Helical" evidence="6">
    <location>
        <begin position="239"/>
        <end position="263"/>
    </location>
</feature>
<evidence type="ECO:0000256" key="5">
    <source>
        <dbReference type="ARBA" id="ARBA00023012"/>
    </source>
</evidence>
<feature type="transmembrane region" description="Helical" evidence="6">
    <location>
        <begin position="275"/>
        <end position="300"/>
    </location>
</feature>
<evidence type="ECO:0000256" key="3">
    <source>
        <dbReference type="ARBA" id="ARBA00022679"/>
    </source>
</evidence>
<evidence type="ECO:0000259" key="7">
    <source>
        <dbReference type="SMART" id="SM00387"/>
    </source>
</evidence>
<comment type="catalytic activity">
    <reaction evidence="1">
        <text>ATP + protein L-histidine = ADP + protein N-phospho-L-histidine.</text>
        <dbReference type="EC" id="2.7.13.3"/>
    </reaction>
</comment>
<keyword evidence="6" id="KW-0812">Transmembrane</keyword>
<evidence type="ECO:0000256" key="2">
    <source>
        <dbReference type="ARBA" id="ARBA00012438"/>
    </source>
</evidence>
<feature type="domain" description="Histidine kinase/HSP90-like ATPase" evidence="7">
    <location>
        <begin position="577"/>
        <end position="669"/>
    </location>
</feature>
<comment type="caution">
    <text evidence="8">The sequence shown here is derived from an EMBL/GenBank/DDBJ whole genome shotgun (WGS) entry which is preliminary data.</text>
</comment>
<keyword evidence="3" id="KW-0808">Transferase</keyword>
<dbReference type="PANTHER" id="PTHR24421:SF10">
    <property type="entry name" value="NITRATE_NITRITE SENSOR PROTEIN NARQ"/>
    <property type="match status" value="1"/>
</dbReference>